<feature type="non-terminal residue" evidence="3">
    <location>
        <position position="682"/>
    </location>
</feature>
<evidence type="ECO:0000256" key="2">
    <source>
        <dbReference type="SAM" id="Phobius"/>
    </source>
</evidence>
<feature type="region of interest" description="Disordered" evidence="1">
    <location>
        <begin position="559"/>
        <end position="588"/>
    </location>
</feature>
<dbReference type="Proteomes" id="UP000265618">
    <property type="component" value="Unassembled WGS sequence"/>
</dbReference>
<gene>
    <name evidence="3" type="ORF">KIPB_005819</name>
</gene>
<protein>
    <submittedName>
        <fullName evidence="3">Uncharacterized protein</fullName>
    </submittedName>
</protein>
<evidence type="ECO:0000256" key="1">
    <source>
        <dbReference type="SAM" id="MobiDB-lite"/>
    </source>
</evidence>
<keyword evidence="2" id="KW-0472">Membrane</keyword>
<proteinExistence type="predicted"/>
<reference evidence="3 4" key="1">
    <citation type="journal article" date="2018" name="PLoS ONE">
        <title>The draft genome of Kipferlia bialata reveals reductive genome evolution in fornicate parasites.</title>
        <authorList>
            <person name="Tanifuji G."/>
            <person name="Takabayashi S."/>
            <person name="Kume K."/>
            <person name="Takagi M."/>
            <person name="Nakayama T."/>
            <person name="Kamikawa R."/>
            <person name="Inagaki Y."/>
            <person name="Hashimoto T."/>
        </authorList>
    </citation>
    <scope>NUCLEOTIDE SEQUENCE [LARGE SCALE GENOMIC DNA]</scope>
    <source>
        <strain evidence="3">NY0173</strain>
    </source>
</reference>
<keyword evidence="2" id="KW-0812">Transmembrane</keyword>
<feature type="transmembrane region" description="Helical" evidence="2">
    <location>
        <begin position="523"/>
        <end position="549"/>
    </location>
</feature>
<accession>A0A9K3GJ82</accession>
<feature type="compositionally biased region" description="Low complexity" evidence="1">
    <location>
        <begin position="566"/>
        <end position="582"/>
    </location>
</feature>
<evidence type="ECO:0000313" key="4">
    <source>
        <dbReference type="Proteomes" id="UP000265618"/>
    </source>
</evidence>
<sequence length="682" mass="71626">ACTQDALLSSSLRDVFTGSNVPPALQYLVALESTDACLGIRFHSDATLQRTGFSATYTTSSLGLDTAHVAPAPSTFLAGVGLAIPVPPVVVSSHSCVIAMLCTDAQEGEIASGQGTGSGVMDRILGRRRNSPSGVSVGSGCSTHGVHIVNLLNSPGTNMLESVVVQTSHDLSAAFLTIVVNPRGCDGPCLAVQTPPAPASSSCDLADSLMIPSCTDKGVVKIGPYSPNTECSVPLMHPMTFDTSVHNQMWDGTFGSRSLIDHPLKRRVETVQAEKPPQSHEEPDYPVIDPASGEDGYSLPQPDFMTAALREVYPFLVVVDAIDVEDGADTVLLGPVNGSLTPIVDSGVYPAVTDTEGAGDVGVMLFSDSSIQGDGLLIWYEAEHSHGALAHVTPMMNVPYAEVLVNYDVIGTGLNVHSAGVLGNAAFADRHPNIMMRICPADIDGFPYTCDLERERGTPQRTYDMGPMEPKDPIMGMISAQAESPSMALPPGAYRSVLIDTDSGAVVCASSEWMVVGDPASGLLVFLLSHVILVATLCLISIFVTLMCIRSHCGVGVSKGRGARGTKGTTKGTKGTKSPSSKGGKGTFSRVRGFYATYRRDRERSLRDAQERQYRHEYRPVIAVGNGSVAVPAYMASLLSGTGLTRSAGRGGEGTSTRGTRPQTATTVEGQPLLAVPSEATL</sequence>
<evidence type="ECO:0000313" key="3">
    <source>
        <dbReference type="EMBL" id="GIQ84345.1"/>
    </source>
</evidence>
<name>A0A9K3GJ82_9EUKA</name>
<dbReference type="EMBL" id="BDIP01001410">
    <property type="protein sequence ID" value="GIQ84345.1"/>
    <property type="molecule type" value="Genomic_DNA"/>
</dbReference>
<organism evidence="3 4">
    <name type="scientific">Kipferlia bialata</name>
    <dbReference type="NCBI Taxonomy" id="797122"/>
    <lineage>
        <taxon>Eukaryota</taxon>
        <taxon>Metamonada</taxon>
        <taxon>Carpediemonas-like organisms</taxon>
        <taxon>Kipferlia</taxon>
    </lineage>
</organism>
<feature type="region of interest" description="Disordered" evidence="1">
    <location>
        <begin position="643"/>
        <end position="682"/>
    </location>
</feature>
<keyword evidence="2" id="KW-1133">Transmembrane helix</keyword>
<keyword evidence="4" id="KW-1185">Reference proteome</keyword>
<comment type="caution">
    <text evidence="3">The sequence shown here is derived from an EMBL/GenBank/DDBJ whole genome shotgun (WGS) entry which is preliminary data.</text>
</comment>
<dbReference type="AlphaFoldDB" id="A0A9K3GJ82"/>